<dbReference type="InterPro" id="IPR011005">
    <property type="entry name" value="Dihydropteroate_synth-like_sf"/>
</dbReference>
<name>A0AAU7VJT8_9FIRM</name>
<dbReference type="InterPro" id="IPR000489">
    <property type="entry name" value="Pterin-binding_dom"/>
</dbReference>
<dbReference type="AlphaFoldDB" id="A0AAU7VJT8"/>
<evidence type="ECO:0000256" key="2">
    <source>
        <dbReference type="ARBA" id="ARBA00001946"/>
    </source>
</evidence>
<evidence type="ECO:0000256" key="10">
    <source>
        <dbReference type="ARBA" id="ARBA00022909"/>
    </source>
</evidence>
<reference evidence="15" key="1">
    <citation type="journal article" date="2013" name="Extremophiles">
        <title>Proteinivorax tanatarense gen. nov., sp. nov., an anaerobic, haloalkaliphilic, proteolytic bacterium isolated from a decaying algal bloom, and proposal of Proteinivoraceae fam. nov.</title>
        <authorList>
            <person name="Kevbrin V."/>
            <person name="Boltyanskaya Y."/>
            <person name="Zhilina T."/>
            <person name="Kolganova T."/>
            <person name="Lavrentjeva E."/>
            <person name="Kuznetsov B."/>
        </authorList>
    </citation>
    <scope>NUCLEOTIDE SEQUENCE</scope>
    <source>
        <strain evidence="15">Z-910T</strain>
    </source>
</reference>
<protein>
    <recommendedName>
        <fullName evidence="6 13">Dihydropteroate synthase</fullName>
        <shortName evidence="13">DHPS</shortName>
        <ecNumber evidence="5 13">2.5.1.15</ecNumber>
    </recommendedName>
    <alternativeName>
        <fullName evidence="11 13">Dihydropteroate pyrophosphorylase</fullName>
    </alternativeName>
</protein>
<evidence type="ECO:0000256" key="1">
    <source>
        <dbReference type="ARBA" id="ARBA00000012"/>
    </source>
</evidence>
<comment type="pathway">
    <text evidence="3 13">Cofactor biosynthesis; tetrahydrofolate biosynthesis; 7,8-dihydrofolate from 2-amino-4-hydroxy-6-hydroxymethyl-7,8-dihydropteridine diphosphate and 4-aminobenzoate: step 1/2.</text>
</comment>
<organism evidence="15">
    <name type="scientific">Proteinivorax tanatarense</name>
    <dbReference type="NCBI Taxonomy" id="1260629"/>
    <lineage>
        <taxon>Bacteria</taxon>
        <taxon>Bacillati</taxon>
        <taxon>Bacillota</taxon>
        <taxon>Clostridia</taxon>
        <taxon>Eubacteriales</taxon>
        <taxon>Proteinivoracaceae</taxon>
        <taxon>Proteinivorax</taxon>
    </lineage>
</organism>
<dbReference type="InterPro" id="IPR006390">
    <property type="entry name" value="DHP_synth_dom"/>
</dbReference>
<dbReference type="Pfam" id="PF00809">
    <property type="entry name" value="Pterin_bind"/>
    <property type="match status" value="1"/>
</dbReference>
<evidence type="ECO:0000256" key="9">
    <source>
        <dbReference type="ARBA" id="ARBA00022842"/>
    </source>
</evidence>
<dbReference type="Gene3D" id="3.20.20.20">
    <property type="entry name" value="Dihydropteroate synthase-like"/>
    <property type="match status" value="1"/>
</dbReference>
<evidence type="ECO:0000256" key="12">
    <source>
        <dbReference type="ARBA" id="ARBA00053449"/>
    </source>
</evidence>
<dbReference type="GO" id="GO:0004156">
    <property type="term" value="F:dihydropteroate synthase activity"/>
    <property type="evidence" value="ECO:0007669"/>
    <property type="project" value="UniProtKB-EC"/>
</dbReference>
<evidence type="ECO:0000256" key="7">
    <source>
        <dbReference type="ARBA" id="ARBA00022679"/>
    </source>
</evidence>
<dbReference type="NCBIfam" id="TIGR01496">
    <property type="entry name" value="DHPS"/>
    <property type="match status" value="1"/>
</dbReference>
<dbReference type="PROSITE" id="PS00793">
    <property type="entry name" value="DHPS_2"/>
    <property type="match status" value="1"/>
</dbReference>
<comment type="similarity">
    <text evidence="4 13">Belongs to the DHPS family.</text>
</comment>
<dbReference type="CDD" id="cd00739">
    <property type="entry name" value="DHPS"/>
    <property type="match status" value="1"/>
</dbReference>
<keyword evidence="8 13" id="KW-0479">Metal-binding</keyword>
<evidence type="ECO:0000256" key="5">
    <source>
        <dbReference type="ARBA" id="ARBA00012458"/>
    </source>
</evidence>
<dbReference type="PANTHER" id="PTHR20941:SF1">
    <property type="entry name" value="FOLIC ACID SYNTHESIS PROTEIN FOL1"/>
    <property type="match status" value="1"/>
</dbReference>
<keyword evidence="10 13" id="KW-0289">Folate biosynthesis</keyword>
<dbReference type="PROSITE" id="PS50972">
    <property type="entry name" value="PTERIN_BINDING"/>
    <property type="match status" value="1"/>
</dbReference>
<dbReference type="GO" id="GO:0046872">
    <property type="term" value="F:metal ion binding"/>
    <property type="evidence" value="ECO:0007669"/>
    <property type="project" value="UniProtKB-KW"/>
</dbReference>
<evidence type="ECO:0000256" key="4">
    <source>
        <dbReference type="ARBA" id="ARBA00009503"/>
    </source>
</evidence>
<dbReference type="InterPro" id="IPR045031">
    <property type="entry name" value="DHP_synth-like"/>
</dbReference>
<dbReference type="GO" id="GO:0005829">
    <property type="term" value="C:cytosol"/>
    <property type="evidence" value="ECO:0007669"/>
    <property type="project" value="TreeGrafter"/>
</dbReference>
<dbReference type="PROSITE" id="PS00792">
    <property type="entry name" value="DHPS_1"/>
    <property type="match status" value="1"/>
</dbReference>
<evidence type="ECO:0000256" key="13">
    <source>
        <dbReference type="RuleBase" id="RU361205"/>
    </source>
</evidence>
<dbReference type="SUPFAM" id="SSF51717">
    <property type="entry name" value="Dihydropteroate synthetase-like"/>
    <property type="match status" value="1"/>
</dbReference>
<evidence type="ECO:0000256" key="8">
    <source>
        <dbReference type="ARBA" id="ARBA00022723"/>
    </source>
</evidence>
<evidence type="ECO:0000256" key="11">
    <source>
        <dbReference type="ARBA" id="ARBA00030193"/>
    </source>
</evidence>
<dbReference type="RefSeq" id="WP_350343068.1">
    <property type="nucleotide sequence ID" value="NZ_CP158367.1"/>
</dbReference>
<dbReference type="PANTHER" id="PTHR20941">
    <property type="entry name" value="FOLATE SYNTHESIS PROTEINS"/>
    <property type="match status" value="1"/>
</dbReference>
<reference evidence="15" key="2">
    <citation type="submission" date="2024-06" db="EMBL/GenBank/DDBJ databases">
        <authorList>
            <person name="Petrova K.O."/>
            <person name="Toshchakov S.V."/>
            <person name="Boltjanskaja Y.V."/>
            <person name="Kevbrin V."/>
        </authorList>
    </citation>
    <scope>NUCLEOTIDE SEQUENCE</scope>
    <source>
        <strain evidence="15">Z-910T</strain>
    </source>
</reference>
<proteinExistence type="inferred from homology"/>
<evidence type="ECO:0000313" key="15">
    <source>
        <dbReference type="EMBL" id="XBX74314.1"/>
    </source>
</evidence>
<sequence length="277" mass="30227">MVGSNKQVIRCGKYKLQLGVKTYIMGILNITPDSFSDGGDHYSIEEAIKHAKYMVSQGADIIDVGGESTRPGAEEVTLDVELKRVVPIVKELAKQTDVPISVDTYKAKVAEETLQAGAHIINDVWGLQKDPEMAPVLAQYNAPIVMMHNQKGTSYDGDIIESIKEFLRNSIEIALAAGVEKEKIILDPGIGFGKTAEQNIEVLGRLSELRELGYPVLLGTSRKSMLGKILDLPPKQRVEGTLATSVLGVSQGVEIIRVHDIEANLRAIKVTDAIVRR</sequence>
<dbReference type="FunFam" id="3.20.20.20:FF:000006">
    <property type="entry name" value="Dihydropteroate synthase"/>
    <property type="match status" value="1"/>
</dbReference>
<feature type="domain" description="Pterin-binding" evidence="14">
    <location>
        <begin position="22"/>
        <end position="269"/>
    </location>
</feature>
<gene>
    <name evidence="15" type="primary">folP</name>
    <name evidence="15" type="ORF">PRVXT_002346</name>
</gene>
<evidence type="ECO:0000256" key="6">
    <source>
        <dbReference type="ARBA" id="ARBA00016919"/>
    </source>
</evidence>
<comment type="cofactor">
    <cofactor evidence="2 13">
        <name>Mg(2+)</name>
        <dbReference type="ChEBI" id="CHEBI:18420"/>
    </cofactor>
</comment>
<evidence type="ECO:0000259" key="14">
    <source>
        <dbReference type="PROSITE" id="PS50972"/>
    </source>
</evidence>
<comment type="catalytic activity">
    <reaction evidence="1">
        <text>(7,8-dihydropterin-6-yl)methyl diphosphate + 4-aminobenzoate = 7,8-dihydropteroate + diphosphate</text>
        <dbReference type="Rhea" id="RHEA:19949"/>
        <dbReference type="ChEBI" id="CHEBI:17836"/>
        <dbReference type="ChEBI" id="CHEBI:17839"/>
        <dbReference type="ChEBI" id="CHEBI:33019"/>
        <dbReference type="ChEBI" id="CHEBI:72950"/>
        <dbReference type="EC" id="2.5.1.15"/>
    </reaction>
</comment>
<dbReference type="EMBL" id="CP158367">
    <property type="protein sequence ID" value="XBX74314.1"/>
    <property type="molecule type" value="Genomic_DNA"/>
</dbReference>
<evidence type="ECO:0000256" key="3">
    <source>
        <dbReference type="ARBA" id="ARBA00004763"/>
    </source>
</evidence>
<accession>A0AAU7VJT8</accession>
<dbReference type="EC" id="2.5.1.15" evidence="5 13"/>
<dbReference type="GO" id="GO:0046656">
    <property type="term" value="P:folic acid biosynthetic process"/>
    <property type="evidence" value="ECO:0007669"/>
    <property type="project" value="UniProtKB-KW"/>
</dbReference>
<dbReference type="GO" id="GO:0046654">
    <property type="term" value="P:tetrahydrofolate biosynthetic process"/>
    <property type="evidence" value="ECO:0007669"/>
    <property type="project" value="TreeGrafter"/>
</dbReference>
<keyword evidence="9 13" id="KW-0460">Magnesium</keyword>
<comment type="function">
    <text evidence="12 13">Catalyzes the condensation of para-aminobenzoate (pABA) with 6-hydroxymethyl-7,8-dihydropterin diphosphate (DHPt-PP) to form 7,8-dihydropteroate (H2Pte), the immediate precursor of folate derivatives.</text>
</comment>
<keyword evidence="7 13" id="KW-0808">Transferase</keyword>